<keyword evidence="1" id="KW-1277">Toxin-antitoxin system</keyword>
<dbReference type="EMBL" id="CP012199">
    <property type="protein sequence ID" value="AMG74895.1"/>
    <property type="molecule type" value="Genomic_DNA"/>
</dbReference>
<gene>
    <name evidence="2" type="ORF">SGRAN_2537</name>
</gene>
<name>A0AA86GL13_9SPHN</name>
<dbReference type="KEGG" id="sgi:SGRAN_2537"/>
<dbReference type="AlphaFoldDB" id="A0AA86GL13"/>
<accession>A0AA86GL13</accession>
<evidence type="ECO:0000313" key="2">
    <source>
        <dbReference type="EMBL" id="AMG74895.1"/>
    </source>
</evidence>
<protein>
    <submittedName>
        <fullName evidence="2">Plasmid stabilization system protein</fullName>
    </submittedName>
</protein>
<dbReference type="RefSeq" id="WP_067184165.1">
    <property type="nucleotide sequence ID" value="NZ_CP012199.1"/>
</dbReference>
<keyword evidence="3" id="KW-1185">Reference proteome</keyword>
<dbReference type="InterPro" id="IPR007712">
    <property type="entry name" value="RelE/ParE_toxin"/>
</dbReference>
<organism evidence="2 3">
    <name type="scientific">Sphingopyxis granuli</name>
    <dbReference type="NCBI Taxonomy" id="267128"/>
    <lineage>
        <taxon>Bacteria</taxon>
        <taxon>Pseudomonadati</taxon>
        <taxon>Pseudomonadota</taxon>
        <taxon>Alphaproteobacteria</taxon>
        <taxon>Sphingomonadales</taxon>
        <taxon>Sphingomonadaceae</taxon>
        <taxon>Sphingopyxis</taxon>
    </lineage>
</organism>
<evidence type="ECO:0000256" key="1">
    <source>
        <dbReference type="ARBA" id="ARBA00022649"/>
    </source>
</evidence>
<sequence>MRRIRLSAAAETDIIEILENSEREFGRAARERYDKLLRAALRDLAESATRPGSVARPELGDDIRSWHLRLSRKRAKLDGRAVRRPRHLLLYTLIGDNAVGIMRVLHDAMELHRHLDAGMSFPSND</sequence>
<dbReference type="Pfam" id="PF05016">
    <property type="entry name" value="ParE_toxin"/>
    <property type="match status" value="1"/>
</dbReference>
<reference evidence="2 3" key="1">
    <citation type="journal article" date="2016" name="BMC Genomics">
        <title>Genomic analysis of the nitrate-respiring Sphingopyxis granuli (formerly Sphingomonas macrogoltabida) strain TFA.</title>
        <authorList>
            <person name="Garcia-Romero I."/>
            <person name="Perez-Pulido A.J."/>
            <person name="Gonzalez-Flores Y.E."/>
            <person name="Reyes-Ramirez F."/>
            <person name="Santero E."/>
            <person name="Floriano B."/>
        </authorList>
    </citation>
    <scope>NUCLEOTIDE SEQUENCE [LARGE SCALE GENOMIC DNA]</scope>
    <source>
        <strain evidence="2 3">TFA</strain>
    </source>
</reference>
<evidence type="ECO:0000313" key="3">
    <source>
        <dbReference type="Proteomes" id="UP000058599"/>
    </source>
</evidence>
<dbReference type="Gene3D" id="3.30.2310.20">
    <property type="entry name" value="RelE-like"/>
    <property type="match status" value="1"/>
</dbReference>
<dbReference type="InterPro" id="IPR035093">
    <property type="entry name" value="RelE/ParE_toxin_dom_sf"/>
</dbReference>
<dbReference type="Proteomes" id="UP000058599">
    <property type="component" value="Chromosome"/>
</dbReference>
<proteinExistence type="predicted"/>